<protein>
    <recommendedName>
        <fullName evidence="4">Transmembrane protein</fullName>
    </recommendedName>
</protein>
<dbReference type="AlphaFoldDB" id="A0A7N1A5Q2"/>
<organism evidence="2 3">
    <name type="scientific">Kalanchoe fedtschenkoi</name>
    <name type="common">Lavender scallops</name>
    <name type="synonym">South American air plant</name>
    <dbReference type="NCBI Taxonomy" id="63787"/>
    <lineage>
        <taxon>Eukaryota</taxon>
        <taxon>Viridiplantae</taxon>
        <taxon>Streptophyta</taxon>
        <taxon>Embryophyta</taxon>
        <taxon>Tracheophyta</taxon>
        <taxon>Spermatophyta</taxon>
        <taxon>Magnoliopsida</taxon>
        <taxon>eudicotyledons</taxon>
        <taxon>Gunneridae</taxon>
        <taxon>Pentapetalae</taxon>
        <taxon>Saxifragales</taxon>
        <taxon>Crassulaceae</taxon>
        <taxon>Kalanchoe</taxon>
    </lineage>
</organism>
<dbReference type="EnsemblPlants" id="Kaladp0278s0026.1.v1.1">
    <property type="protein sequence ID" value="Kaladp0278s0026.1.v1.1"/>
    <property type="gene ID" value="Kaladp0278s0026.v1.1"/>
</dbReference>
<keyword evidence="1" id="KW-0472">Membrane</keyword>
<evidence type="ECO:0000256" key="1">
    <source>
        <dbReference type="SAM" id="Phobius"/>
    </source>
</evidence>
<accession>A0A7N1A5Q2</accession>
<name>A0A7N1A5Q2_KALFE</name>
<evidence type="ECO:0000313" key="3">
    <source>
        <dbReference type="Proteomes" id="UP000594263"/>
    </source>
</evidence>
<dbReference type="Gramene" id="Kaladp0278s0026.1.v1.1">
    <property type="protein sequence ID" value="Kaladp0278s0026.1.v1.1"/>
    <property type="gene ID" value="Kaladp0278s0026.v1.1"/>
</dbReference>
<feature type="transmembrane region" description="Helical" evidence="1">
    <location>
        <begin position="54"/>
        <end position="73"/>
    </location>
</feature>
<keyword evidence="3" id="KW-1185">Reference proteome</keyword>
<reference evidence="2" key="1">
    <citation type="submission" date="2021-01" db="UniProtKB">
        <authorList>
            <consortium name="EnsemblPlants"/>
        </authorList>
    </citation>
    <scope>IDENTIFICATION</scope>
</reference>
<keyword evidence="1" id="KW-1133">Transmembrane helix</keyword>
<dbReference type="Proteomes" id="UP000594263">
    <property type="component" value="Unplaced"/>
</dbReference>
<keyword evidence="1" id="KW-0812">Transmembrane</keyword>
<proteinExistence type="predicted"/>
<sequence>MDTRLLSSLNFSHNLPQHLLEHFSNIFRVLRGKSAPFLSLHFLLSPLHLRFSPLIFFFLIDQLFVAFLLFLVLRRTGCKLNVTVLRFCGLIGFSCLFGSGKARESRFARLPIWISDSLSQCMKVDLAMATVQVSPLRSCVLHFVDVVVSCLKDRSGGF</sequence>
<evidence type="ECO:0008006" key="4">
    <source>
        <dbReference type="Google" id="ProtNLM"/>
    </source>
</evidence>
<evidence type="ECO:0000313" key="2">
    <source>
        <dbReference type="EnsemblPlants" id="Kaladp0278s0026.1.v1.1"/>
    </source>
</evidence>